<name>A0A2U2D3W3_9PSED</name>
<gene>
    <name evidence="1" type="ORF">C9I49_21165</name>
</gene>
<comment type="caution">
    <text evidence="1">The sequence shown here is derived from an EMBL/GenBank/DDBJ whole genome shotgun (WGS) entry which is preliminary data.</text>
</comment>
<dbReference type="EMBL" id="QFAW01000033">
    <property type="protein sequence ID" value="PWE41594.1"/>
    <property type="molecule type" value="Genomic_DNA"/>
</dbReference>
<reference evidence="1 2" key="1">
    <citation type="submission" date="2018-05" db="EMBL/GenBank/DDBJ databases">
        <title>Genome sequences of two Antarctic strains of Pseudomonas prosekii: insights into adaptation to extreme conditions.</title>
        <authorList>
            <person name="Snopkova K."/>
            <person name="Dufkova K."/>
            <person name="Cejkova D."/>
            <person name="Sedlacek I."/>
            <person name="Smajs D."/>
        </authorList>
    </citation>
    <scope>NUCLEOTIDE SEQUENCE [LARGE SCALE GENOMIC DNA]</scope>
    <source>
        <strain evidence="1 2">P2673</strain>
    </source>
</reference>
<organism evidence="1 2">
    <name type="scientific">Pseudomonas prosekii</name>
    <dbReference type="NCBI Taxonomy" id="1148509"/>
    <lineage>
        <taxon>Bacteria</taxon>
        <taxon>Pseudomonadati</taxon>
        <taxon>Pseudomonadota</taxon>
        <taxon>Gammaproteobacteria</taxon>
        <taxon>Pseudomonadales</taxon>
        <taxon>Pseudomonadaceae</taxon>
        <taxon>Pseudomonas</taxon>
    </lineage>
</organism>
<evidence type="ECO:0000313" key="2">
    <source>
        <dbReference type="Proteomes" id="UP000245056"/>
    </source>
</evidence>
<evidence type="ECO:0000313" key="1">
    <source>
        <dbReference type="EMBL" id="PWE41594.1"/>
    </source>
</evidence>
<sequence length="61" mass="6216">MARGLAPVGLRSGPAFIGLLQNPTGASPLATSYSALDEFSLTSPNAFPSKADSRNTSCSIC</sequence>
<dbReference type="Proteomes" id="UP000245056">
    <property type="component" value="Unassembled WGS sequence"/>
</dbReference>
<accession>A0A2U2D3W3</accession>
<proteinExistence type="predicted"/>
<dbReference type="OrthoDB" id="7032226at2"/>
<dbReference type="AlphaFoldDB" id="A0A2U2D3W3"/>
<protein>
    <submittedName>
        <fullName evidence="1">Uncharacterized protein</fullName>
    </submittedName>
</protein>